<dbReference type="EMBL" id="FWFF01000007">
    <property type="protein sequence ID" value="SLM96090.1"/>
    <property type="molecule type" value="Genomic_DNA"/>
</dbReference>
<feature type="domain" description="MmeI-like DNA-methyltransferase" evidence="3">
    <location>
        <begin position="2"/>
        <end position="114"/>
    </location>
</feature>
<sequence>MFLGHYTRNSEQADDLKSAWGEDVNGRLDYVTGWHAKTKDLLANRSGEFAYVTTNSITQGLPVPALFGPLYREGWKIKFAHRTFAWDSEAPGKAAVHCVIVGFTKDQAARQRLWDYPNIHGDPVPQRVVTGVNPYLIDGPDLLVKTTTKPLSPTIPLVHYGSMPADGGHLVFKAKEGKRGFDSDPVAAKYLRRFVGASELLHGTERWCLWLEDLTQADLKASKLLRDTIEACRLWRSDQPESGDAYKHQHTPHLFRPSRHVPRAPYLCIPQHVTVNRQYWTAARLEPEFICGNANFVAPDEDGLLFALISSSMFITWLRAVGGRIKSDLRFANTLVWNTFPAPELDEATRGRIIKAGRKVVEARAERPDRSLSELYEPYLLGANASLRKAHNALDTEIDKAFGAPRRLQTEKQRLELLFPAYQALVAAQG</sequence>
<evidence type="ECO:0000259" key="2">
    <source>
        <dbReference type="Pfam" id="PF20467"/>
    </source>
</evidence>
<dbReference type="AlphaFoldDB" id="A0A1X6XAF5"/>
<keyword evidence="4" id="KW-0489">Methyltransferase</keyword>
<dbReference type="GO" id="GO:0032259">
    <property type="term" value="P:methylation"/>
    <property type="evidence" value="ECO:0007669"/>
    <property type="project" value="UniProtKB-KW"/>
</dbReference>
<dbReference type="Pfam" id="PF20473">
    <property type="entry name" value="MmeI_Mtase"/>
    <property type="match status" value="1"/>
</dbReference>
<evidence type="ECO:0000313" key="5">
    <source>
        <dbReference type="Proteomes" id="UP000196581"/>
    </source>
</evidence>
<dbReference type="GO" id="GO:0008168">
    <property type="term" value="F:methyltransferase activity"/>
    <property type="evidence" value="ECO:0007669"/>
    <property type="project" value="UniProtKB-KW"/>
</dbReference>
<keyword evidence="5" id="KW-1185">Reference proteome</keyword>
<organism evidence="4 5">
    <name type="scientific">Brevibacterium yomogidense</name>
    <dbReference type="NCBI Taxonomy" id="946573"/>
    <lineage>
        <taxon>Bacteria</taxon>
        <taxon>Bacillati</taxon>
        <taxon>Actinomycetota</taxon>
        <taxon>Actinomycetes</taxon>
        <taxon>Micrococcales</taxon>
        <taxon>Brevibacteriaceae</taxon>
        <taxon>Brevibacterium</taxon>
    </lineage>
</organism>
<accession>A0A1X6XAF5</accession>
<protein>
    <submittedName>
        <fullName evidence="4">Type II restriction enzyme, methylase subunit YeeA</fullName>
    </submittedName>
</protein>
<feature type="domain" description="MmeI-like target recognition" evidence="1">
    <location>
        <begin position="138"/>
        <end position="345"/>
    </location>
</feature>
<reference evidence="5" key="1">
    <citation type="submission" date="2017-02" db="EMBL/GenBank/DDBJ databases">
        <authorList>
            <person name="Dridi B."/>
        </authorList>
    </citation>
    <scope>NUCLEOTIDE SEQUENCE [LARGE SCALE GENOMIC DNA]</scope>
    <source>
        <strain evidence="5">B Co 03.10</strain>
    </source>
</reference>
<evidence type="ECO:0000259" key="1">
    <source>
        <dbReference type="Pfam" id="PF20466"/>
    </source>
</evidence>
<dbReference type="Proteomes" id="UP000196581">
    <property type="component" value="Unassembled WGS sequence"/>
</dbReference>
<evidence type="ECO:0000313" key="4">
    <source>
        <dbReference type="EMBL" id="SLM96090.1"/>
    </source>
</evidence>
<gene>
    <name evidence="4" type="ORF">FM105_05370</name>
</gene>
<dbReference type="Pfam" id="PF20467">
    <property type="entry name" value="MmeI_C"/>
    <property type="match status" value="1"/>
</dbReference>
<name>A0A1X6XAF5_9MICO</name>
<proteinExistence type="predicted"/>
<evidence type="ECO:0000259" key="3">
    <source>
        <dbReference type="Pfam" id="PF20473"/>
    </source>
</evidence>
<keyword evidence="4" id="KW-0808">Transferase</keyword>
<feature type="domain" description="MmeI-like C-terminal" evidence="2">
    <location>
        <begin position="348"/>
        <end position="427"/>
    </location>
</feature>
<dbReference type="InterPro" id="IPR046816">
    <property type="entry name" value="MmeI_Mtase"/>
</dbReference>
<dbReference type="InterPro" id="IPR046818">
    <property type="entry name" value="MmeI_C"/>
</dbReference>
<dbReference type="InterPro" id="IPR046820">
    <property type="entry name" value="MmeI_TRD"/>
</dbReference>
<dbReference type="Pfam" id="PF20466">
    <property type="entry name" value="MmeI_TRD"/>
    <property type="match status" value="1"/>
</dbReference>